<dbReference type="PANTHER" id="PTHR43109">
    <property type="entry name" value="NUCLEOSIDE DIPHOSPHATE KINASE 7"/>
    <property type="match status" value="1"/>
</dbReference>
<feature type="domain" description="DM10" evidence="7">
    <location>
        <begin position="8"/>
        <end position="96"/>
    </location>
</feature>
<name>A0A9N9TDD7_PHYSR</name>
<reference evidence="8" key="1">
    <citation type="submission" date="2022-01" db="EMBL/GenBank/DDBJ databases">
        <authorList>
            <person name="King R."/>
        </authorList>
    </citation>
    <scope>NUCLEOTIDE SEQUENCE</scope>
</reference>
<dbReference type="GO" id="GO:0004550">
    <property type="term" value="F:nucleoside diphosphate kinase activity"/>
    <property type="evidence" value="ECO:0007669"/>
    <property type="project" value="InterPro"/>
</dbReference>
<comment type="similarity">
    <text evidence="5 6">Belongs to the NDK family.</text>
</comment>
<evidence type="ECO:0000313" key="9">
    <source>
        <dbReference type="Proteomes" id="UP001153712"/>
    </source>
</evidence>
<evidence type="ECO:0000259" key="7">
    <source>
        <dbReference type="PROSITE" id="PS51336"/>
    </source>
</evidence>
<dbReference type="PRINTS" id="PR01243">
    <property type="entry name" value="NUCDPKINASE"/>
</dbReference>
<dbReference type="GO" id="GO:0005879">
    <property type="term" value="C:axonemal microtubule"/>
    <property type="evidence" value="ECO:0007669"/>
    <property type="project" value="TreeGrafter"/>
</dbReference>
<dbReference type="AlphaFoldDB" id="A0A9N9TDD7"/>
<dbReference type="GO" id="GO:0005813">
    <property type="term" value="C:centrosome"/>
    <property type="evidence" value="ECO:0007669"/>
    <property type="project" value="TreeGrafter"/>
</dbReference>
<evidence type="ECO:0000256" key="2">
    <source>
        <dbReference type="ARBA" id="ARBA00022490"/>
    </source>
</evidence>
<dbReference type="Pfam" id="PF00334">
    <property type="entry name" value="NDK"/>
    <property type="match status" value="2"/>
</dbReference>
<dbReference type="EMBL" id="OU900104">
    <property type="protein sequence ID" value="CAG9856172.1"/>
    <property type="molecule type" value="Genomic_DNA"/>
</dbReference>
<dbReference type="Pfam" id="PF06565">
    <property type="entry name" value="DM10_dom"/>
    <property type="match status" value="1"/>
</dbReference>
<dbReference type="CDD" id="cd04412">
    <property type="entry name" value="NDPk7B"/>
    <property type="match status" value="1"/>
</dbReference>
<dbReference type="InterPro" id="IPR001564">
    <property type="entry name" value="Nucleoside_diP_kinase"/>
</dbReference>
<evidence type="ECO:0000256" key="3">
    <source>
        <dbReference type="ARBA" id="ARBA00023212"/>
    </source>
</evidence>
<dbReference type="SMART" id="SM00676">
    <property type="entry name" value="DM10"/>
    <property type="match status" value="1"/>
</dbReference>
<dbReference type="GO" id="GO:0006228">
    <property type="term" value="P:UTP biosynthetic process"/>
    <property type="evidence" value="ECO:0007669"/>
    <property type="project" value="InterPro"/>
</dbReference>
<gene>
    <name evidence="8" type="ORF">PHYEVI_LOCUS2598</name>
</gene>
<sequence>MADRKFDYTDRLNFLGEWFDHKCSYLKHFIIKFYPSDNTLELYDKDLGRMFLKRTKMEEITTEDMFVGNTIRVYGRQIKITDYLDCRTQNNVGKYREKTCLILKPMVLDKIGEILTVIERNGFAISKLRLCSITRKEAMEFYAKRKGDPILPSILENLVSGPVLALALIREDAVKKLQDLLGPADPEEAKLRAPHTLRALYGHSHEATNGFHCSEAIEDGPREIEFFFSINERSPEPVALFENTTCCLIKPHAVQEGNVGRIVKSITDSHFKITGAHVVYLSSLNADEFLEVYKGVVSDYHAFKDGYLNGPCVVLEIGGKLDGVDAQEEFRKLCGPMDSEIARQIRPHTLRAQFGRDKYLNAVHCTDLPEDVVLELEYLFRVLKDV</sequence>
<dbReference type="PROSITE" id="PS51336">
    <property type="entry name" value="DM10"/>
    <property type="match status" value="1"/>
</dbReference>
<keyword evidence="9" id="KW-1185">Reference proteome</keyword>
<dbReference type="GO" id="GO:0006241">
    <property type="term" value="P:CTP biosynthetic process"/>
    <property type="evidence" value="ECO:0007669"/>
    <property type="project" value="InterPro"/>
</dbReference>
<comment type="caution">
    <text evidence="5">Lacks conserved residue(s) required for the propagation of feature annotation.</text>
</comment>
<comment type="subcellular location">
    <subcellularLocation>
        <location evidence="1">Cytoplasm</location>
        <location evidence="1">Cytoskeleton</location>
        <location evidence="1">Cilium axoneme</location>
    </subcellularLocation>
</comment>
<dbReference type="Gene3D" id="2.30.29.170">
    <property type="match status" value="1"/>
</dbReference>
<dbReference type="InterPro" id="IPR034907">
    <property type="entry name" value="NDK-like_dom"/>
</dbReference>
<dbReference type="SMART" id="SM00562">
    <property type="entry name" value="NDK"/>
    <property type="match status" value="2"/>
</dbReference>
<dbReference type="PROSITE" id="PS51374">
    <property type="entry name" value="NDPK_LIKE"/>
    <property type="match status" value="1"/>
</dbReference>
<evidence type="ECO:0000256" key="4">
    <source>
        <dbReference type="ARBA" id="ARBA00023273"/>
    </source>
</evidence>
<dbReference type="Gene3D" id="3.30.70.141">
    <property type="entry name" value="Nucleoside diphosphate kinase-like domain"/>
    <property type="match status" value="2"/>
</dbReference>
<evidence type="ECO:0000256" key="1">
    <source>
        <dbReference type="ARBA" id="ARBA00004430"/>
    </source>
</evidence>
<dbReference type="InterPro" id="IPR037993">
    <property type="entry name" value="NDPk7B"/>
</dbReference>
<keyword evidence="3" id="KW-0206">Cytoskeleton</keyword>
<dbReference type="PANTHER" id="PTHR43109:SF2">
    <property type="entry name" value="NUCLEOSIDE DIPHOSPHATE KINASE 7"/>
    <property type="match status" value="1"/>
</dbReference>
<dbReference type="Proteomes" id="UP001153712">
    <property type="component" value="Chromosome 11"/>
</dbReference>
<dbReference type="InterPro" id="IPR006602">
    <property type="entry name" value="DM10_dom"/>
</dbReference>
<dbReference type="SUPFAM" id="SSF54919">
    <property type="entry name" value="Nucleoside diphosphate kinase, NDK"/>
    <property type="match status" value="2"/>
</dbReference>
<evidence type="ECO:0000256" key="6">
    <source>
        <dbReference type="RuleBase" id="RU004011"/>
    </source>
</evidence>
<evidence type="ECO:0000313" key="8">
    <source>
        <dbReference type="EMBL" id="CAG9856172.1"/>
    </source>
</evidence>
<accession>A0A9N9TDD7</accession>
<dbReference type="InterPro" id="IPR036850">
    <property type="entry name" value="NDK-like_dom_sf"/>
</dbReference>
<evidence type="ECO:0000256" key="5">
    <source>
        <dbReference type="PROSITE-ProRule" id="PRU00706"/>
    </source>
</evidence>
<dbReference type="GO" id="GO:0006183">
    <property type="term" value="P:GTP biosynthetic process"/>
    <property type="evidence" value="ECO:0007669"/>
    <property type="project" value="InterPro"/>
</dbReference>
<keyword evidence="4" id="KW-0966">Cell projection</keyword>
<proteinExistence type="inferred from homology"/>
<dbReference type="OrthoDB" id="270127at2759"/>
<organism evidence="8 9">
    <name type="scientific">Phyllotreta striolata</name>
    <name type="common">Striped flea beetle</name>
    <name type="synonym">Crioceris striolata</name>
    <dbReference type="NCBI Taxonomy" id="444603"/>
    <lineage>
        <taxon>Eukaryota</taxon>
        <taxon>Metazoa</taxon>
        <taxon>Ecdysozoa</taxon>
        <taxon>Arthropoda</taxon>
        <taxon>Hexapoda</taxon>
        <taxon>Insecta</taxon>
        <taxon>Pterygota</taxon>
        <taxon>Neoptera</taxon>
        <taxon>Endopterygota</taxon>
        <taxon>Coleoptera</taxon>
        <taxon>Polyphaga</taxon>
        <taxon>Cucujiformia</taxon>
        <taxon>Chrysomeloidea</taxon>
        <taxon>Chrysomelidae</taxon>
        <taxon>Galerucinae</taxon>
        <taxon>Alticini</taxon>
        <taxon>Phyllotreta</taxon>
    </lineage>
</organism>
<keyword evidence="2" id="KW-0963">Cytoplasm</keyword>
<protein>
    <recommendedName>
        <fullName evidence="7">DM10 domain-containing protein</fullName>
    </recommendedName>
</protein>